<proteinExistence type="predicted"/>
<evidence type="ECO:0000313" key="5">
    <source>
        <dbReference type="Proteomes" id="UP000694240"/>
    </source>
</evidence>
<dbReference type="PANTHER" id="PTHR31205:SF23">
    <property type="entry name" value="CROSS-LINKING PROTEIN, PUTATIVE (DUF569)-RELATED"/>
    <property type="match status" value="1"/>
</dbReference>
<keyword evidence="5" id="KW-1185">Reference proteome</keyword>
<feature type="domain" description="DUF569" evidence="2">
    <location>
        <begin position="39"/>
        <end position="180"/>
    </location>
</feature>
<dbReference type="CDD" id="cd23340">
    <property type="entry name" value="beta-trefoil_FSCN_ACP-like"/>
    <property type="match status" value="1"/>
</dbReference>
<dbReference type="InterPro" id="IPR007679">
    <property type="entry name" value="DUF569"/>
</dbReference>
<feature type="compositionally biased region" description="Basic and acidic residues" evidence="1">
    <location>
        <begin position="1"/>
        <end position="13"/>
    </location>
</feature>
<dbReference type="FunFam" id="2.80.10.50:FF:000067">
    <property type="entry name" value="BnaC05g19630D protein"/>
    <property type="match status" value="1"/>
</dbReference>
<gene>
    <name evidence="4" type="ORF">ISN45_Aa03g000850</name>
</gene>
<dbReference type="Pfam" id="PF04601">
    <property type="entry name" value="DUF569"/>
    <property type="match status" value="1"/>
</dbReference>
<accession>A0A8T2AU77</accession>
<dbReference type="EMBL" id="JAEFBK010000008">
    <property type="protein sequence ID" value="KAG7575604.1"/>
    <property type="molecule type" value="Genomic_DNA"/>
</dbReference>
<sequence length="307" mass="35072">MSGPRRISEKYGGGDEEDDDEEHDFRDGILSSRSLLSRMEIFRKAAIVRLRSHKDKYLSADEDQESVHQDRRGTTKNTRWTVEIVPGSNVIRLQSCYGKYLTATNIHFLLGATGEKVLQTLPGKLDSSAEWEPISDDGIHVRFKSRYGQYLRANKGVPPWRNSITHDIPSRTVTQDWIMWSVDVLQIRVTKDDAESTHSSSTFSRIESDDSFIVSLPLKSEGRLIYYEIGDDCGNINKEIGEKSLIFHGSELIELKKRLEEDTEMEEVMICCRNPLNEKLCPLQLHLPPNNATMHIIVFPSSFEIDN</sequence>
<name>A0A8T2AU77_9BRAS</name>
<dbReference type="Proteomes" id="UP000694240">
    <property type="component" value="Chromosome 8"/>
</dbReference>
<comment type="caution">
    <text evidence="4">The sequence shown here is derived from an EMBL/GenBank/DDBJ whole genome shotgun (WGS) entry which is preliminary data.</text>
</comment>
<dbReference type="PANTHER" id="PTHR31205">
    <property type="entry name" value="ACTIN CROSS-LINKING PROTEIN (DUF569)"/>
    <property type="match status" value="1"/>
</dbReference>
<evidence type="ECO:0000313" key="4">
    <source>
        <dbReference type="EMBL" id="KAG7575604.1"/>
    </source>
</evidence>
<evidence type="ECO:0000259" key="2">
    <source>
        <dbReference type="Pfam" id="PF04601"/>
    </source>
</evidence>
<evidence type="ECO:0000259" key="3">
    <source>
        <dbReference type="Pfam" id="PF22932"/>
    </source>
</evidence>
<dbReference type="Pfam" id="PF22932">
    <property type="entry name" value="Ubiq_DUF_assoc"/>
    <property type="match status" value="1"/>
</dbReference>
<organism evidence="4 5">
    <name type="scientific">Arabidopsis thaliana x Arabidopsis arenosa</name>
    <dbReference type="NCBI Taxonomy" id="1240361"/>
    <lineage>
        <taxon>Eukaryota</taxon>
        <taxon>Viridiplantae</taxon>
        <taxon>Streptophyta</taxon>
        <taxon>Embryophyta</taxon>
        <taxon>Tracheophyta</taxon>
        <taxon>Spermatophyta</taxon>
        <taxon>Magnoliopsida</taxon>
        <taxon>eudicotyledons</taxon>
        <taxon>Gunneridae</taxon>
        <taxon>Pentapetalae</taxon>
        <taxon>rosids</taxon>
        <taxon>malvids</taxon>
        <taxon>Brassicales</taxon>
        <taxon>Brassicaceae</taxon>
        <taxon>Camelineae</taxon>
        <taxon>Arabidopsis</taxon>
    </lineage>
</organism>
<feature type="domain" description="DUF569" evidence="3">
    <location>
        <begin position="222"/>
        <end position="299"/>
    </location>
</feature>
<dbReference type="AlphaFoldDB" id="A0A8T2AU77"/>
<protein>
    <submittedName>
        <fullName evidence="4">Actin-crosslinking</fullName>
    </submittedName>
</protein>
<evidence type="ECO:0000256" key="1">
    <source>
        <dbReference type="SAM" id="MobiDB-lite"/>
    </source>
</evidence>
<feature type="region of interest" description="Disordered" evidence="1">
    <location>
        <begin position="1"/>
        <end position="26"/>
    </location>
</feature>
<reference evidence="4 5" key="1">
    <citation type="submission" date="2020-12" db="EMBL/GenBank/DDBJ databases">
        <title>Concerted genomic and epigenomic changes stabilize Arabidopsis allopolyploids.</title>
        <authorList>
            <person name="Chen Z."/>
        </authorList>
    </citation>
    <scope>NUCLEOTIDE SEQUENCE [LARGE SCALE GENOMIC DNA]</scope>
    <source>
        <strain evidence="4">Allo738</strain>
        <tissue evidence="4">Leaf</tissue>
    </source>
</reference>
<dbReference type="InterPro" id="IPR054726">
    <property type="entry name" value="Ubiq_DUF569-assoc"/>
</dbReference>